<dbReference type="AlphaFoldDB" id="A0A1H4S5I1"/>
<dbReference type="RefSeq" id="WP_074655138.1">
    <property type="nucleotide sequence ID" value="NZ_FNSD01000001.1"/>
</dbReference>
<evidence type="ECO:0000313" key="2">
    <source>
        <dbReference type="Proteomes" id="UP000182409"/>
    </source>
</evidence>
<accession>A0A1H4S5I1</accession>
<dbReference type="EMBL" id="FNSD01000001">
    <property type="protein sequence ID" value="SEC39298.1"/>
    <property type="molecule type" value="Genomic_DNA"/>
</dbReference>
<protein>
    <submittedName>
        <fullName evidence="1">Uncharacterized protein</fullName>
    </submittedName>
</protein>
<proteinExistence type="predicted"/>
<evidence type="ECO:0000313" key="1">
    <source>
        <dbReference type="EMBL" id="SEC39298.1"/>
    </source>
</evidence>
<reference evidence="1 2" key="1">
    <citation type="submission" date="2016-10" db="EMBL/GenBank/DDBJ databases">
        <authorList>
            <person name="de Groot N.N."/>
        </authorList>
    </citation>
    <scope>NUCLEOTIDE SEQUENCE [LARGE SCALE GENOMIC DNA]</scope>
    <source>
        <strain evidence="1 2">AB35.6</strain>
    </source>
</reference>
<dbReference type="OrthoDB" id="122957at2"/>
<sequence>MPDYEEKRWTCAEFEKELPELFERADGGKLSADPRFAEILRDCPQAAELVRDLEYIAETARMLMEPEGEVPSHDLWAKIEREIEITPKDDTIQ</sequence>
<gene>
    <name evidence="1" type="ORF">SAMN05443244_3350</name>
</gene>
<dbReference type="Proteomes" id="UP000182409">
    <property type="component" value="Unassembled WGS sequence"/>
</dbReference>
<organism evidence="1 2">
    <name type="scientific">Terriglobus roseus</name>
    <dbReference type="NCBI Taxonomy" id="392734"/>
    <lineage>
        <taxon>Bacteria</taxon>
        <taxon>Pseudomonadati</taxon>
        <taxon>Acidobacteriota</taxon>
        <taxon>Terriglobia</taxon>
        <taxon>Terriglobales</taxon>
        <taxon>Acidobacteriaceae</taxon>
        <taxon>Terriglobus</taxon>
    </lineage>
</organism>
<name>A0A1H4S5I1_9BACT</name>